<dbReference type="EMBL" id="CP051167">
    <property type="protein sequence ID" value="QIZ69239.1"/>
    <property type="molecule type" value="Genomic_DNA"/>
</dbReference>
<evidence type="ECO:0000313" key="1">
    <source>
        <dbReference type="EMBL" id="QIZ69239.1"/>
    </source>
</evidence>
<accession>A0A6H1TV84</accession>
<protein>
    <submittedName>
        <fullName evidence="1">Uncharacterized protein</fullName>
    </submittedName>
</protein>
<dbReference type="Proteomes" id="UP000500857">
    <property type="component" value="Chromosome"/>
</dbReference>
<reference evidence="1 2" key="1">
    <citation type="submission" date="2020-04" db="EMBL/GenBank/DDBJ databases">
        <authorList>
            <person name="Basu S."/>
            <person name="Maruthanayagam V."/>
            <person name="Chakraborty S."/>
            <person name="Pramanik A."/>
            <person name="Mukherjee J."/>
            <person name="Brink B."/>
        </authorList>
    </citation>
    <scope>NUCLEOTIDE SEQUENCE [LARGE SCALE GENOMIC DNA]</scope>
    <source>
        <strain evidence="1 2">AP17</strain>
    </source>
</reference>
<keyword evidence="2" id="KW-1185">Reference proteome</keyword>
<organism evidence="1 2">
    <name type="scientific">Oxynema aestuarii AP17</name>
    <dbReference type="NCBI Taxonomy" id="2064643"/>
    <lineage>
        <taxon>Bacteria</taxon>
        <taxon>Bacillati</taxon>
        <taxon>Cyanobacteriota</taxon>
        <taxon>Cyanophyceae</taxon>
        <taxon>Oscillatoriophycideae</taxon>
        <taxon>Oscillatoriales</taxon>
        <taxon>Oscillatoriaceae</taxon>
        <taxon>Oxynema</taxon>
        <taxon>Oxynema aestuarii</taxon>
    </lineage>
</organism>
<gene>
    <name evidence="1" type="ORF">HCG48_00410</name>
</gene>
<dbReference type="RefSeq" id="WP_168567396.1">
    <property type="nucleotide sequence ID" value="NZ_CP051167.1"/>
</dbReference>
<proteinExistence type="predicted"/>
<name>A0A6H1TV84_9CYAN</name>
<dbReference type="KEGG" id="oxy:HCG48_00410"/>
<sequence>MDNQFSHPRAYRWIEKIKGKVLIVREIATEERAIGSARSLNRRSGDRRCPI</sequence>
<evidence type="ECO:0000313" key="2">
    <source>
        <dbReference type="Proteomes" id="UP000500857"/>
    </source>
</evidence>
<dbReference type="AlphaFoldDB" id="A0A6H1TV84"/>